<protein>
    <submittedName>
        <fullName evidence="2">Uncharacterized protein</fullName>
    </submittedName>
</protein>
<accession>A0A4C2EB74</accession>
<name>A0A4C2EB74_9SACH</name>
<reference evidence="2 3" key="1">
    <citation type="submission" date="2019-01" db="EMBL/GenBank/DDBJ databases">
        <title>Draft Genome Sequencing of Zygosaccharomyces mellis Ca-7.</title>
        <authorList>
            <person name="Shiwa Y."/>
            <person name="Kanesaki Y."/>
            <person name="Ishige T."/>
            <person name="Mura K."/>
            <person name="Hori T."/>
            <person name="Tamura T."/>
        </authorList>
    </citation>
    <scope>NUCLEOTIDE SEQUENCE [LARGE SCALE GENOMIC DNA]</scope>
    <source>
        <strain evidence="2 3">Ca-7</strain>
    </source>
</reference>
<proteinExistence type="predicted"/>
<evidence type="ECO:0000313" key="2">
    <source>
        <dbReference type="EMBL" id="GCF01124.1"/>
    </source>
</evidence>
<dbReference type="OrthoDB" id="4090463at2759"/>
<keyword evidence="3" id="KW-1185">Reference proteome</keyword>
<organism evidence="2 3">
    <name type="scientific">Zygosaccharomyces mellis</name>
    <dbReference type="NCBI Taxonomy" id="42258"/>
    <lineage>
        <taxon>Eukaryota</taxon>
        <taxon>Fungi</taxon>
        <taxon>Dikarya</taxon>
        <taxon>Ascomycota</taxon>
        <taxon>Saccharomycotina</taxon>
        <taxon>Saccharomycetes</taxon>
        <taxon>Saccharomycetales</taxon>
        <taxon>Saccharomycetaceae</taxon>
        <taxon>Zygosaccharomyces</taxon>
    </lineage>
</organism>
<evidence type="ECO:0000256" key="1">
    <source>
        <dbReference type="SAM" id="MobiDB-lite"/>
    </source>
</evidence>
<feature type="compositionally biased region" description="Polar residues" evidence="1">
    <location>
        <begin position="50"/>
        <end position="61"/>
    </location>
</feature>
<dbReference type="EMBL" id="BIMX01000027">
    <property type="protein sequence ID" value="GCF01124.1"/>
    <property type="molecule type" value="Genomic_DNA"/>
</dbReference>
<dbReference type="Proteomes" id="UP000301737">
    <property type="component" value="Unassembled WGS sequence"/>
</dbReference>
<comment type="caution">
    <text evidence="2">The sequence shown here is derived from an EMBL/GenBank/DDBJ whole genome shotgun (WGS) entry which is preliminary data.</text>
</comment>
<dbReference type="AlphaFoldDB" id="A0A4C2EB74"/>
<sequence>MIISKSYQNCTETEVPGYNDCPSFLFMPNRPSSKRKQHRVISDHINAIGSTDSSSSTNLATTPPPILRRSPHEIRNKKEKNSTAPLSKKEILDKVNELYDFESKLVTKEFEFYKKKVDNNLVSSLENDSTRVVMTRFFLEANSDKTKASKTLKAWMSSDVSVINWCPAFLKIYEHTQQA</sequence>
<feature type="region of interest" description="Disordered" evidence="1">
    <location>
        <begin position="50"/>
        <end position="84"/>
    </location>
</feature>
<feature type="compositionally biased region" description="Basic and acidic residues" evidence="1">
    <location>
        <begin position="70"/>
        <end position="84"/>
    </location>
</feature>
<gene>
    <name evidence="2" type="ORF">ZYGM_000830</name>
</gene>
<evidence type="ECO:0000313" key="3">
    <source>
        <dbReference type="Proteomes" id="UP000301737"/>
    </source>
</evidence>